<evidence type="ECO:0000313" key="1">
    <source>
        <dbReference type="EMBL" id="MCQ4921949.1"/>
    </source>
</evidence>
<reference evidence="1 2" key="1">
    <citation type="submission" date="2022-06" db="EMBL/GenBank/DDBJ databases">
        <title>Isolation of gut microbiota from human fecal samples.</title>
        <authorList>
            <person name="Pamer E.G."/>
            <person name="Barat B."/>
            <person name="Waligurski E."/>
            <person name="Medina S."/>
            <person name="Paddock L."/>
            <person name="Mostad J."/>
        </authorList>
    </citation>
    <scope>NUCLEOTIDE SEQUENCE [LARGE SCALE GENOMIC DNA]</scope>
    <source>
        <strain evidence="1 2">DFI.7.95</strain>
    </source>
</reference>
<sequence>MRQKIRRIASVTLGFTIAIVPLQQTSLGYLSGITAMAEQTKASDRLQNSISAIINKNDKSYDYMKDNKYMNLANELGVNLLTKYSKENERKISKHFNIGNLDEDNIPEIIVYEQRDFSNIDDEGALVLYKYKDGEYKEIDRVSMNYDNGVENIIIGEGKTGKNGIFINSNVGAHSGQLYLFTLENDKLVNRISPKKANLLSVYPNGEIKDIDKDGILEFSIQEIDPESADSSSVNSEKINIWYKWDGKDGVNFVKYEKVGEPKEEKTDKKVVSNYNEFINKGNLSKAFDYLNENKDKLSIRDNSEGIRTYLSALNEELSSVNTTFNKYQEKYKMFENQGIMKTYKLKATDLNDVNIIENASVFSKEKDLKELLLNANSMGLKVATAEGSYYFVIDYEKFLGFSDSVSSEISDYLKVFASESSKPGLSEEYVKIPLDEIASRIAAMEEFRLMYPYSKYLPEVNQMHEWYLRGYIFSPHDLTTHKVNSDTLKSYNKAMENYEHLVLHDILKTYTEEIAKNGNKITEDLVDKMNQIINQDEIIEFKSDAIDFSGIKYKSSETERNEKLEKAIIDYLEYDKNQDGKVAYSYNYIDLNGDGKKEIFVYLLGQSVSGSGGSTALIIGEESYEVISKFTLARNPIIISEDKTNGWNDIIMQVAGGGAEFSYARVKFDGKKYPSNPSMAPKVEEKVVKGTAIISNILSIEDGIEIK</sequence>
<evidence type="ECO:0000313" key="2">
    <source>
        <dbReference type="Proteomes" id="UP001524478"/>
    </source>
</evidence>
<dbReference type="RefSeq" id="WP_256310303.1">
    <property type="nucleotide sequence ID" value="NZ_JANGAC010000002.1"/>
</dbReference>
<protein>
    <submittedName>
        <fullName evidence="1">Uncharacterized protein</fullName>
    </submittedName>
</protein>
<keyword evidence="2" id="KW-1185">Reference proteome</keyword>
<name>A0ABT1S661_9FIRM</name>
<organism evidence="1 2">
    <name type="scientific">Tissierella carlieri</name>
    <dbReference type="NCBI Taxonomy" id="689904"/>
    <lineage>
        <taxon>Bacteria</taxon>
        <taxon>Bacillati</taxon>
        <taxon>Bacillota</taxon>
        <taxon>Tissierellia</taxon>
        <taxon>Tissierellales</taxon>
        <taxon>Tissierellaceae</taxon>
        <taxon>Tissierella</taxon>
    </lineage>
</organism>
<dbReference type="EMBL" id="JANGAC010000002">
    <property type="protein sequence ID" value="MCQ4921949.1"/>
    <property type="molecule type" value="Genomic_DNA"/>
</dbReference>
<proteinExistence type="predicted"/>
<gene>
    <name evidence="1" type="ORF">NE686_02530</name>
</gene>
<comment type="caution">
    <text evidence="1">The sequence shown here is derived from an EMBL/GenBank/DDBJ whole genome shotgun (WGS) entry which is preliminary data.</text>
</comment>
<dbReference type="Proteomes" id="UP001524478">
    <property type="component" value="Unassembled WGS sequence"/>
</dbReference>
<accession>A0ABT1S661</accession>